<dbReference type="GO" id="GO:0004601">
    <property type="term" value="F:peroxidase activity"/>
    <property type="evidence" value="ECO:0007669"/>
    <property type="project" value="InterPro"/>
</dbReference>
<keyword evidence="4" id="KW-1185">Reference proteome</keyword>
<sequence length="198" mass="20867">MSCRCHHHPHHPTAGIEMSSAAELPSAGVAAAGGDCGELRRLHGVPSGGGAGVERRPASGATETRVWRRRPAGRAGRGRARRTPPRVPPAAAAVVSSIFAAVELSPGAAAARRRSATPSAPAASTRSRCSSFSQRIYPMVNEDAQYGDELRAVCPPDAEETAWVHLDHGTPGELDSQCYVQERARREGAGYSTRITGR</sequence>
<organism evidence="3">
    <name type="scientific">Oryza glumipatula</name>
    <dbReference type="NCBI Taxonomy" id="40148"/>
    <lineage>
        <taxon>Eukaryota</taxon>
        <taxon>Viridiplantae</taxon>
        <taxon>Streptophyta</taxon>
        <taxon>Embryophyta</taxon>
        <taxon>Tracheophyta</taxon>
        <taxon>Spermatophyta</taxon>
        <taxon>Magnoliopsida</taxon>
        <taxon>Liliopsida</taxon>
        <taxon>Poales</taxon>
        <taxon>Poaceae</taxon>
        <taxon>BOP clade</taxon>
        <taxon>Oryzoideae</taxon>
        <taxon>Oryzeae</taxon>
        <taxon>Oryzinae</taxon>
        <taxon>Oryza</taxon>
    </lineage>
</organism>
<reference evidence="3" key="2">
    <citation type="submission" date="2015-04" db="UniProtKB">
        <authorList>
            <consortium name="EnsemblPlants"/>
        </authorList>
    </citation>
    <scope>IDENTIFICATION</scope>
</reference>
<dbReference type="EnsemblPlants" id="OGLUM01G43670.1">
    <property type="protein sequence ID" value="OGLUM01G43670.1"/>
    <property type="gene ID" value="OGLUM01G43670"/>
</dbReference>
<evidence type="ECO:0000256" key="2">
    <source>
        <dbReference type="SAM" id="MobiDB-lite"/>
    </source>
</evidence>
<dbReference type="Gramene" id="OGLUM01G43670.1">
    <property type="protein sequence ID" value="OGLUM01G43670.1"/>
    <property type="gene ID" value="OGLUM01G43670"/>
</dbReference>
<feature type="region of interest" description="Disordered" evidence="2">
    <location>
        <begin position="40"/>
        <end position="88"/>
    </location>
</feature>
<dbReference type="Gene3D" id="1.10.420.10">
    <property type="entry name" value="Peroxidase, domain 2"/>
    <property type="match status" value="1"/>
</dbReference>
<dbReference type="SUPFAM" id="SSF48113">
    <property type="entry name" value="Heme-dependent peroxidases"/>
    <property type="match status" value="1"/>
</dbReference>
<dbReference type="Proteomes" id="UP000026961">
    <property type="component" value="Chromosome 1"/>
</dbReference>
<name>A0A0D9YI91_9ORYZ</name>
<reference evidence="3" key="3">
    <citation type="submission" date="2018-05" db="EMBL/GenBank/DDBJ databases">
        <title>OgluRS3 (Oryza glumaepatula Reference Sequence Version 3).</title>
        <authorList>
            <person name="Zhang J."/>
            <person name="Kudrna D."/>
            <person name="Lee S."/>
            <person name="Talag J."/>
            <person name="Welchert J."/>
            <person name="Wing R.A."/>
        </authorList>
    </citation>
    <scope>NUCLEOTIDE SEQUENCE [LARGE SCALE GENOMIC DNA]</scope>
</reference>
<feature type="compositionally biased region" description="Basic residues" evidence="2">
    <location>
        <begin position="67"/>
        <end position="84"/>
    </location>
</feature>
<accession>A0A0D9YI91</accession>
<dbReference type="GO" id="GO:0006979">
    <property type="term" value="P:response to oxidative stress"/>
    <property type="evidence" value="ECO:0007669"/>
    <property type="project" value="InterPro"/>
</dbReference>
<dbReference type="GO" id="GO:0020037">
    <property type="term" value="F:heme binding"/>
    <property type="evidence" value="ECO:0007669"/>
    <property type="project" value="InterPro"/>
</dbReference>
<evidence type="ECO:0000313" key="3">
    <source>
        <dbReference type="EnsemblPlants" id="OGLUM01G43670.1"/>
    </source>
</evidence>
<evidence type="ECO:0000313" key="4">
    <source>
        <dbReference type="Proteomes" id="UP000026961"/>
    </source>
</evidence>
<protein>
    <submittedName>
        <fullName evidence="3">Uncharacterized protein</fullName>
    </submittedName>
</protein>
<dbReference type="InterPro" id="IPR010255">
    <property type="entry name" value="Haem_peroxidase_sf"/>
</dbReference>
<evidence type="ECO:0000256" key="1">
    <source>
        <dbReference type="ARBA" id="ARBA00022837"/>
    </source>
</evidence>
<dbReference type="HOGENOM" id="CLU_1178000_0_0_1"/>
<proteinExistence type="predicted"/>
<reference evidence="3" key="1">
    <citation type="submission" date="2013-08" db="EMBL/GenBank/DDBJ databases">
        <title>Oryza genome evolution.</title>
        <authorList>
            <person name="Wing R.A."/>
            <person name="Panaud O."/>
            <person name="Oliveira A.C."/>
        </authorList>
    </citation>
    <scope>NUCLEOTIDE SEQUENCE</scope>
</reference>
<dbReference type="AlphaFoldDB" id="A0A0D9YI91"/>
<keyword evidence="1" id="KW-0106">Calcium</keyword>